<dbReference type="PANTHER" id="PTHR47237">
    <property type="entry name" value="SLL0310 PROTEIN"/>
    <property type="match status" value="1"/>
</dbReference>
<dbReference type="InterPro" id="IPR041496">
    <property type="entry name" value="YitH/HolE_GNAT"/>
</dbReference>
<dbReference type="InterPro" id="IPR000182">
    <property type="entry name" value="GNAT_dom"/>
</dbReference>
<dbReference type="PANTHER" id="PTHR47237:SF1">
    <property type="entry name" value="SLL0310 PROTEIN"/>
    <property type="match status" value="1"/>
</dbReference>
<keyword evidence="2" id="KW-0012">Acyltransferase</keyword>
<gene>
    <name evidence="2" type="ORF">PXX05_11040</name>
</gene>
<organism evidence="2 3">
    <name type="scientific">Legionella cardiaca</name>
    <dbReference type="NCBI Taxonomy" id="1071983"/>
    <lineage>
        <taxon>Bacteria</taxon>
        <taxon>Pseudomonadati</taxon>
        <taxon>Pseudomonadota</taxon>
        <taxon>Gammaproteobacteria</taxon>
        <taxon>Legionellales</taxon>
        <taxon>Legionellaceae</taxon>
        <taxon>Legionella</taxon>
    </lineage>
</organism>
<proteinExistence type="predicted"/>
<dbReference type="CDD" id="cd04301">
    <property type="entry name" value="NAT_SF"/>
    <property type="match status" value="1"/>
</dbReference>
<evidence type="ECO:0000313" key="2">
    <source>
        <dbReference type="EMBL" id="WED42447.1"/>
    </source>
</evidence>
<dbReference type="GO" id="GO:0016746">
    <property type="term" value="F:acyltransferase activity"/>
    <property type="evidence" value="ECO:0007669"/>
    <property type="project" value="UniProtKB-KW"/>
</dbReference>
<accession>A0ABY8ATI4</accession>
<feature type="domain" description="N-acetyltransferase" evidence="1">
    <location>
        <begin position="4"/>
        <end position="140"/>
    </location>
</feature>
<keyword evidence="2" id="KW-0808">Transferase</keyword>
<keyword evidence="3" id="KW-1185">Reference proteome</keyword>
<dbReference type="PROSITE" id="PS51186">
    <property type="entry name" value="GNAT"/>
    <property type="match status" value="1"/>
</dbReference>
<dbReference type="InterPro" id="IPR052729">
    <property type="entry name" value="Acyl/Acetyltrans_Enzymes"/>
</dbReference>
<dbReference type="Pfam" id="PF18014">
    <property type="entry name" value="Acetyltransf_18"/>
    <property type="match status" value="1"/>
</dbReference>
<dbReference type="EMBL" id="CP119078">
    <property type="protein sequence ID" value="WED42447.1"/>
    <property type="molecule type" value="Genomic_DNA"/>
</dbReference>
<reference evidence="2 3" key="1">
    <citation type="submission" date="2023-02" db="EMBL/GenBank/DDBJ databases">
        <title>Genome Sequence of L. cardiaca H63T.</title>
        <authorList>
            <person name="Lopez A.E."/>
            <person name="Cianciotto N.P."/>
        </authorList>
    </citation>
    <scope>NUCLEOTIDE SEQUENCE [LARGE SCALE GENOMIC DNA]</scope>
    <source>
        <strain evidence="2 3">H63</strain>
    </source>
</reference>
<dbReference type="Gene3D" id="3.40.630.90">
    <property type="match status" value="1"/>
</dbReference>
<dbReference type="SUPFAM" id="SSF55729">
    <property type="entry name" value="Acyl-CoA N-acyltransferases (Nat)"/>
    <property type="match status" value="1"/>
</dbReference>
<dbReference type="EC" id="2.3.1.-" evidence="2"/>
<dbReference type="Pfam" id="PF00583">
    <property type="entry name" value="Acetyltransf_1"/>
    <property type="match status" value="1"/>
</dbReference>
<protein>
    <submittedName>
        <fullName evidence="2">GNAT family N-acetyltransferase</fullName>
        <ecNumber evidence="2">2.3.1.-</ecNumber>
    </submittedName>
</protein>
<name>A0ABY8ATI4_9GAMM</name>
<dbReference type="Proteomes" id="UP001222087">
    <property type="component" value="Chromosome"/>
</dbReference>
<dbReference type="InterPro" id="IPR016181">
    <property type="entry name" value="Acyl_CoA_acyltransferase"/>
</dbReference>
<sequence length="281" mass="31794">MGHYEVARMTKDEVYYAIEWAAREGWNPGLHDADCFYQTDPHGFFVGKLDGKIIAVGSAVIYDDQFAFCGFYIVEQAYRGQGYGLALTKARLDYVDGRNAGIDGVIQMVDKYARLGYKIAHNNGRYAGKLLSTREKKNQHIISLADVDFDQLLKYDRKHFPASREIFLKCWIEQPEGASLGYVSQGELKGFGVIRACQTGFKIGPLFADTPTIAENLFLNLVNYTQGKEFYLDIPENNPHAKALVQHYQLGKVFETARMYLKEEPPLPIDQIYGITSFELG</sequence>
<dbReference type="Gene3D" id="3.40.630.30">
    <property type="match status" value="1"/>
</dbReference>
<evidence type="ECO:0000259" key="1">
    <source>
        <dbReference type="PROSITE" id="PS51186"/>
    </source>
</evidence>
<evidence type="ECO:0000313" key="3">
    <source>
        <dbReference type="Proteomes" id="UP001222087"/>
    </source>
</evidence>